<reference evidence="2 3" key="1">
    <citation type="journal article" date="2015" name="Proc. Natl. Acad. Sci. U.S.A.">
        <title>The resurrection genome of Boea hygrometrica: A blueprint for survival of dehydration.</title>
        <authorList>
            <person name="Xiao L."/>
            <person name="Yang G."/>
            <person name="Zhang L."/>
            <person name="Yang X."/>
            <person name="Zhao S."/>
            <person name="Ji Z."/>
            <person name="Zhou Q."/>
            <person name="Hu M."/>
            <person name="Wang Y."/>
            <person name="Chen M."/>
            <person name="Xu Y."/>
            <person name="Jin H."/>
            <person name="Xiao X."/>
            <person name="Hu G."/>
            <person name="Bao F."/>
            <person name="Hu Y."/>
            <person name="Wan P."/>
            <person name="Li L."/>
            <person name="Deng X."/>
            <person name="Kuang T."/>
            <person name="Xiang C."/>
            <person name="Zhu J.K."/>
            <person name="Oliver M.J."/>
            <person name="He Y."/>
        </authorList>
    </citation>
    <scope>NUCLEOTIDE SEQUENCE [LARGE SCALE GENOMIC DNA]</scope>
    <source>
        <strain evidence="3">cv. XS01</strain>
    </source>
</reference>
<proteinExistence type="predicted"/>
<evidence type="ECO:0000256" key="1">
    <source>
        <dbReference type="SAM" id="MobiDB-lite"/>
    </source>
</evidence>
<organism evidence="2 3">
    <name type="scientific">Dorcoceras hygrometricum</name>
    <dbReference type="NCBI Taxonomy" id="472368"/>
    <lineage>
        <taxon>Eukaryota</taxon>
        <taxon>Viridiplantae</taxon>
        <taxon>Streptophyta</taxon>
        <taxon>Embryophyta</taxon>
        <taxon>Tracheophyta</taxon>
        <taxon>Spermatophyta</taxon>
        <taxon>Magnoliopsida</taxon>
        <taxon>eudicotyledons</taxon>
        <taxon>Gunneridae</taxon>
        <taxon>Pentapetalae</taxon>
        <taxon>asterids</taxon>
        <taxon>lamiids</taxon>
        <taxon>Lamiales</taxon>
        <taxon>Gesneriaceae</taxon>
        <taxon>Didymocarpoideae</taxon>
        <taxon>Trichosporeae</taxon>
        <taxon>Loxocarpinae</taxon>
        <taxon>Dorcoceras</taxon>
    </lineage>
</organism>
<dbReference type="EMBL" id="KQ991048">
    <property type="protein sequence ID" value="KZV52520.1"/>
    <property type="molecule type" value="Genomic_DNA"/>
</dbReference>
<dbReference type="Proteomes" id="UP000250235">
    <property type="component" value="Unassembled WGS sequence"/>
</dbReference>
<name>A0A2Z7D0C7_9LAMI</name>
<dbReference type="AlphaFoldDB" id="A0A2Z7D0C7"/>
<sequence>MAQYQILARKPLRPSGTGPKIQGVKKQRRNVVSGTPDGCRMAAPAARAACDSYSADVRRLQCLRSAVTVPPYLNTDLTKIKDNKNSNYKINVTETQAFDKHSHAATGSHSTTHVLRRGLTCTKKASEPRGSAGKTGSNKTPYMQAQYIRRHSLKKGIKT</sequence>
<feature type="compositionally biased region" description="Polar residues" evidence="1">
    <location>
        <begin position="134"/>
        <end position="143"/>
    </location>
</feature>
<evidence type="ECO:0000313" key="3">
    <source>
        <dbReference type="Proteomes" id="UP000250235"/>
    </source>
</evidence>
<feature type="region of interest" description="Disordered" evidence="1">
    <location>
        <begin position="121"/>
        <end position="144"/>
    </location>
</feature>
<gene>
    <name evidence="2" type="ORF">F511_19549</name>
</gene>
<accession>A0A2Z7D0C7</accession>
<protein>
    <submittedName>
        <fullName evidence="2">Uncharacterized protein</fullName>
    </submittedName>
</protein>
<evidence type="ECO:0000313" key="2">
    <source>
        <dbReference type="EMBL" id="KZV52520.1"/>
    </source>
</evidence>
<keyword evidence="3" id="KW-1185">Reference proteome</keyword>